<feature type="compositionally biased region" description="Low complexity" evidence="1">
    <location>
        <begin position="275"/>
        <end position="291"/>
    </location>
</feature>
<evidence type="ECO:0000259" key="2">
    <source>
        <dbReference type="Pfam" id="PF08397"/>
    </source>
</evidence>
<dbReference type="AlphaFoldDB" id="A0A1I7YAF7"/>
<keyword evidence="3" id="KW-1185">Reference proteome</keyword>
<feature type="region of interest" description="Disordered" evidence="1">
    <location>
        <begin position="271"/>
        <end position="293"/>
    </location>
</feature>
<dbReference type="SUPFAM" id="SSF103657">
    <property type="entry name" value="BAR/IMD domain-like"/>
    <property type="match status" value="1"/>
</dbReference>
<feature type="region of interest" description="Disordered" evidence="1">
    <location>
        <begin position="166"/>
        <end position="185"/>
    </location>
</feature>
<feature type="region of interest" description="Disordered" evidence="1">
    <location>
        <begin position="459"/>
        <end position="540"/>
    </location>
</feature>
<name>A0A1I7YAF7_9BILA</name>
<dbReference type="Gene3D" id="1.20.1270.60">
    <property type="entry name" value="Arfaptin homology (AH) domain/BAR domain"/>
    <property type="match status" value="1"/>
</dbReference>
<dbReference type="Pfam" id="PF08397">
    <property type="entry name" value="IMD"/>
    <property type="match status" value="1"/>
</dbReference>
<dbReference type="GO" id="GO:0003779">
    <property type="term" value="F:actin binding"/>
    <property type="evidence" value="ECO:0007669"/>
    <property type="project" value="InterPro"/>
</dbReference>
<feature type="compositionally biased region" description="Low complexity" evidence="1">
    <location>
        <begin position="499"/>
        <end position="513"/>
    </location>
</feature>
<dbReference type="GO" id="GO:0005543">
    <property type="term" value="F:phospholipid binding"/>
    <property type="evidence" value="ECO:0007669"/>
    <property type="project" value="TreeGrafter"/>
</dbReference>
<organism evidence="3 4">
    <name type="scientific">Steinernema glaseri</name>
    <dbReference type="NCBI Taxonomy" id="37863"/>
    <lineage>
        <taxon>Eukaryota</taxon>
        <taxon>Metazoa</taxon>
        <taxon>Ecdysozoa</taxon>
        <taxon>Nematoda</taxon>
        <taxon>Chromadorea</taxon>
        <taxon>Rhabditida</taxon>
        <taxon>Tylenchina</taxon>
        <taxon>Panagrolaimomorpha</taxon>
        <taxon>Strongyloidoidea</taxon>
        <taxon>Steinernematidae</taxon>
        <taxon>Steinernema</taxon>
    </lineage>
</organism>
<accession>A0A1I7YAF7</accession>
<dbReference type="Proteomes" id="UP000095287">
    <property type="component" value="Unplaced"/>
</dbReference>
<dbReference type="PANTHER" id="PTHR15708:SF4">
    <property type="entry name" value="FI21477P1-RELATED"/>
    <property type="match status" value="1"/>
</dbReference>
<dbReference type="GO" id="GO:0030031">
    <property type="term" value="P:cell projection assembly"/>
    <property type="evidence" value="ECO:0007669"/>
    <property type="project" value="TreeGrafter"/>
</dbReference>
<feature type="compositionally biased region" description="Basic residues" evidence="1">
    <location>
        <begin position="166"/>
        <end position="178"/>
    </location>
</feature>
<evidence type="ECO:0000313" key="3">
    <source>
        <dbReference type="Proteomes" id="UP000095287"/>
    </source>
</evidence>
<reference evidence="4" key="1">
    <citation type="submission" date="2016-11" db="UniProtKB">
        <authorList>
            <consortium name="WormBaseParasite"/>
        </authorList>
    </citation>
    <scope>IDENTIFICATION</scope>
</reference>
<evidence type="ECO:0000313" key="4">
    <source>
        <dbReference type="WBParaSite" id="L893_g14295.t1"/>
    </source>
</evidence>
<sequence length="540" mass="58859">MRGAALEKQIKEDIRKICQFAVAPESDVLNRVIMLSLDDKMNLDSDIASMASLVPIIMHDMKSLPGALDIVNSKALKLSAQINAMLQAFTGFIDAVQVVSDLANNLKGASRDIGASLTRFSMRQRSVEEYFRQFAKTLNDQFGSATSHDRRHADVKRTLHDIDRRHQKLSKKSRHISRKGAADQQRDNEAAEYREICTELLRTQRSQFLWFNSLLVPVLNSQLTLFEESNNVRQVRDALEQARDVSTDTVISNLLDDLSLHSSSADVSTWQQRLGSPSRCGGRRSPSPSASVATWTDANSSVISDSGSQLYVRPYTISGAATDNGPKRANITAFTYAPPTPSGKPPLPRAPSAPQGIAGANSAVYGMQTYGAPVRPMSLNGTMLLSESTVTTPSNDSNREFLETLQEINKLGAELNSYDMYAQQQQLQHQGHVQNGQVHGSMLSVASVDSAVSRTATVRLRNGNHGQGPPSAYRPPPPERRNSSIQAATAAAPSVADIRSALSSSNNSRTSSTQDLSGANSYPPPPPPLPSSLPKQQYRY</sequence>
<dbReference type="GO" id="GO:0009898">
    <property type="term" value="C:cytoplasmic side of plasma membrane"/>
    <property type="evidence" value="ECO:0007669"/>
    <property type="project" value="TreeGrafter"/>
</dbReference>
<dbReference type="PANTHER" id="PTHR15708">
    <property type="entry name" value="ACTIN BUNDLING/MISSING IN METASTASIS-RELATED"/>
    <property type="match status" value="1"/>
</dbReference>
<evidence type="ECO:0000256" key="1">
    <source>
        <dbReference type="SAM" id="MobiDB-lite"/>
    </source>
</evidence>
<dbReference type="GO" id="GO:0007009">
    <property type="term" value="P:plasma membrane organization"/>
    <property type="evidence" value="ECO:0007669"/>
    <property type="project" value="InterPro"/>
</dbReference>
<feature type="domain" description="IMD" evidence="2">
    <location>
        <begin position="57"/>
        <end position="185"/>
    </location>
</feature>
<dbReference type="GO" id="GO:0015629">
    <property type="term" value="C:actin cytoskeleton"/>
    <property type="evidence" value="ECO:0007669"/>
    <property type="project" value="TreeGrafter"/>
</dbReference>
<protein>
    <submittedName>
        <fullName evidence="4">IMD domain-containing protein</fullName>
    </submittedName>
</protein>
<dbReference type="InterPro" id="IPR027267">
    <property type="entry name" value="AH/BAR_dom_sf"/>
</dbReference>
<dbReference type="WBParaSite" id="L893_g14295.t1">
    <property type="protein sequence ID" value="L893_g14295.t1"/>
    <property type="gene ID" value="L893_g14295"/>
</dbReference>
<dbReference type="InterPro" id="IPR030127">
    <property type="entry name" value="MTSS1/MTSS2"/>
</dbReference>
<proteinExistence type="predicted"/>
<feature type="compositionally biased region" description="Pro residues" evidence="1">
    <location>
        <begin position="522"/>
        <end position="531"/>
    </location>
</feature>
<dbReference type="InterPro" id="IPR013606">
    <property type="entry name" value="I-BAR_dom"/>
</dbReference>